<evidence type="ECO:0000313" key="7">
    <source>
        <dbReference type="EMBL" id="RJX47979.1"/>
    </source>
</evidence>
<proteinExistence type="inferred from homology"/>
<dbReference type="AlphaFoldDB" id="A0A3A6Q2E9"/>
<dbReference type="PANTHER" id="PTHR43750:SF3">
    <property type="entry name" value="UDP-GLUCOSE 6-DEHYDROGENASE TUAD"/>
    <property type="match status" value="1"/>
</dbReference>
<gene>
    <name evidence="7" type="ORF">DP106_13560</name>
</gene>
<accession>A0A3A6Q2E9</accession>
<dbReference type="PROSITE" id="PS50817">
    <property type="entry name" value="INTEIN_N_TER"/>
    <property type="match status" value="1"/>
</dbReference>
<dbReference type="PRINTS" id="PR00379">
    <property type="entry name" value="INTEIN"/>
</dbReference>
<dbReference type="Pfam" id="PF14528">
    <property type="entry name" value="LAGLIDADG_3"/>
    <property type="match status" value="1"/>
</dbReference>
<dbReference type="Proteomes" id="UP000281564">
    <property type="component" value="Unassembled WGS sequence"/>
</dbReference>
<comment type="caution">
    <text evidence="7">The sequence shown here is derived from an EMBL/GenBank/DDBJ whole genome shotgun (WGS) entry which is preliminary data.</text>
</comment>
<evidence type="ECO:0000256" key="1">
    <source>
        <dbReference type="ARBA" id="ARBA00006601"/>
    </source>
</evidence>
<dbReference type="InterPro" id="IPR004042">
    <property type="entry name" value="Intein_endonuc_central"/>
</dbReference>
<dbReference type="Pfam" id="PF00984">
    <property type="entry name" value="UDPG_MGDP_dh"/>
    <property type="match status" value="1"/>
</dbReference>
<dbReference type="InterPro" id="IPR036291">
    <property type="entry name" value="NAD(P)-bd_dom_sf"/>
</dbReference>
<dbReference type="PANTHER" id="PTHR43750">
    <property type="entry name" value="UDP-GLUCOSE 6-DEHYDROGENASE TUAD"/>
    <property type="match status" value="1"/>
</dbReference>
<dbReference type="CDD" id="cd00081">
    <property type="entry name" value="Hint"/>
    <property type="match status" value="1"/>
</dbReference>
<dbReference type="InterPro" id="IPR004860">
    <property type="entry name" value="LAGLIDADG_dom"/>
</dbReference>
<dbReference type="PROSITE" id="PS50819">
    <property type="entry name" value="INTEIN_ENDONUCLEASE"/>
    <property type="match status" value="1"/>
</dbReference>
<dbReference type="NCBIfam" id="TIGR01445">
    <property type="entry name" value="intein_Nterm"/>
    <property type="match status" value="1"/>
</dbReference>
<dbReference type="SUPFAM" id="SSF55608">
    <property type="entry name" value="Homing endonucleases"/>
    <property type="match status" value="1"/>
</dbReference>
<dbReference type="InterPro" id="IPR001732">
    <property type="entry name" value="UDP-Glc/GDP-Man_DH_N"/>
</dbReference>
<dbReference type="GO" id="GO:0016539">
    <property type="term" value="P:intein-mediated protein splicing"/>
    <property type="evidence" value="ECO:0007669"/>
    <property type="project" value="InterPro"/>
</dbReference>
<dbReference type="InterPro" id="IPR036844">
    <property type="entry name" value="Hint_dom_sf"/>
</dbReference>
<evidence type="ECO:0000256" key="5">
    <source>
        <dbReference type="ARBA" id="ARBA00023027"/>
    </source>
</evidence>
<dbReference type="EMBL" id="QMDW01000028">
    <property type="protein sequence ID" value="RJX47979.1"/>
    <property type="molecule type" value="Genomic_DNA"/>
</dbReference>
<dbReference type="PROSITE" id="PS51257">
    <property type="entry name" value="PROKAR_LIPOPROTEIN"/>
    <property type="match status" value="1"/>
</dbReference>
<dbReference type="SUPFAM" id="SSF51735">
    <property type="entry name" value="NAD(P)-binding Rossmann-fold domains"/>
    <property type="match status" value="1"/>
</dbReference>
<dbReference type="Gene3D" id="3.40.50.720">
    <property type="entry name" value="NAD(P)-binding Rossmann-like Domain"/>
    <property type="match status" value="2"/>
</dbReference>
<protein>
    <submittedName>
        <fullName evidence="7">Nucleotide sugar dehydrogenase</fullName>
    </submittedName>
</protein>
<dbReference type="Gene3D" id="3.10.28.10">
    <property type="entry name" value="Homing endonucleases"/>
    <property type="match status" value="1"/>
</dbReference>
<dbReference type="InterPro" id="IPR014027">
    <property type="entry name" value="UDP-Glc/GDP-Man_DH_C"/>
</dbReference>
<keyword evidence="3" id="KW-0651">Protein splicing</keyword>
<dbReference type="SUPFAM" id="SSF52413">
    <property type="entry name" value="UDP-glucose/GDP-mannose dehydrogenase C-terminal domain"/>
    <property type="match status" value="1"/>
</dbReference>
<dbReference type="SUPFAM" id="SSF51294">
    <property type="entry name" value="Hedgehog/intein (Hint) domain"/>
    <property type="match status" value="1"/>
</dbReference>
<dbReference type="PRINTS" id="PR00411">
    <property type="entry name" value="PNDRDTASEI"/>
</dbReference>
<dbReference type="InterPro" id="IPR006141">
    <property type="entry name" value="Intein_N"/>
</dbReference>
<dbReference type="Pfam" id="PF14890">
    <property type="entry name" value="Intein_splicing"/>
    <property type="match status" value="1"/>
</dbReference>
<dbReference type="InterPro" id="IPR014026">
    <property type="entry name" value="UDP-Glc/GDP-Man_DH_dimer"/>
</dbReference>
<evidence type="ECO:0000256" key="4">
    <source>
        <dbReference type="ARBA" id="ARBA00023002"/>
    </source>
</evidence>
<dbReference type="InterPro" id="IPR027434">
    <property type="entry name" value="Homing_endonucl"/>
</dbReference>
<dbReference type="InterPro" id="IPR003587">
    <property type="entry name" value="Hint_dom_N"/>
</dbReference>
<dbReference type="InterPro" id="IPR030934">
    <property type="entry name" value="Intein_C"/>
</dbReference>
<dbReference type="OrthoDB" id="59839at2157"/>
<dbReference type="GO" id="GO:0004519">
    <property type="term" value="F:endonuclease activity"/>
    <property type="evidence" value="ECO:0007669"/>
    <property type="project" value="InterPro"/>
</dbReference>
<dbReference type="SMART" id="SM00305">
    <property type="entry name" value="HintC"/>
    <property type="match status" value="1"/>
</dbReference>
<reference evidence="7 8" key="1">
    <citation type="submission" date="2018-06" db="EMBL/GenBank/DDBJ databases">
        <title>Halonotius sp. F13-13 a new haloarchaeeon isolated from a solar saltern from Isla Cristina, Huelva, Spain.</title>
        <authorList>
            <person name="Duran-Viseras A."/>
            <person name="Sanchez-Porro C."/>
            <person name="Ventosa A."/>
        </authorList>
    </citation>
    <scope>NUCLEOTIDE SEQUENCE [LARGE SCALE GENOMIC DNA]</scope>
    <source>
        <strain evidence="7 8">CECT 7525</strain>
    </source>
</reference>
<evidence type="ECO:0000259" key="6">
    <source>
        <dbReference type="PROSITE" id="PS50819"/>
    </source>
</evidence>
<evidence type="ECO:0000313" key="8">
    <source>
        <dbReference type="Proteomes" id="UP000281564"/>
    </source>
</evidence>
<dbReference type="SMART" id="SM00984">
    <property type="entry name" value="UDPG_MGDP_dh_C"/>
    <property type="match status" value="1"/>
</dbReference>
<comment type="similarity">
    <text evidence="1">Belongs to the UDP-glucose/GDP-mannose dehydrogenase family.</text>
</comment>
<name>A0A3A6Q2E9_9EURY</name>
<sequence length="901" mass="98870">MRISIIGSGYVGTTIAACFADLGHEVVNVDIDEEIVAAINSGESPIHEPGLDELIATHGGDTLTATTDYDDLLDTEITFLALPTPSREDGSIDTSIIEAAAESLGETLRDKDGDHVVVTKSTVIPTTTTETLAPILETTSGKTFGDDLHVAMNPEFLREGTAVEDFLDPDKVVIGTESDTARETLHAVFEPLVKETSAPVVETGIEEAEMIKYANNGFLAAKVSLINDIGNICKEYGVDAYEVADAIGLDDRISERFLRSGLGWGGSCLTGEQDILIRDGGKTRLLSLTTFFEEYVTDDTVADVSVLSRASDGTFEFKPVTAATRRPYDGRLHTIHTRMNKSVTVTHDHPMLTLDSGDMTVKTAKTVDETDRLPVVSDVPTDPVGTFDLLELIADSPQFDNDSVYLKPTVDLDDHKDELRTHLTDYNEQFDYDRVREFGRKNYLSLDAFLAAEDVLSLTRTDVGLYTTVGGGQTYIPAIIDADADFWRFIGYYLSEGHINDDTSGHGSTTRRRVCLNFHPTDEQAYVDDVESYLDELGIRYRTDTQETSTQIEVSSRVFAAFIEWLGCGTGSYTATIPGTAYQEPEENRLALLAGLFRGDGHIEFTNHSNAVVYDYGSVSKDLIDGMQFVLHSLGIVPSYKTSQSEKSTRPAHFLRVSSSEQIAALKQLFLPEDRERIEQRLDSYDRTVSPTGHTADGGQATVPVRDIEITEEPVDVYSIEVKDNHTFVTTDGLVVHNCFPKDTAAIRAAARDQGYEPSMLDAATEINDRQPVRLLSLLDSHADVADKRVAVLGLSFKPGTDDIRNSRSIPVIEGLEDRGAEVVAYDPVATENMRERFPDIEYADSPAAALADASAALVVTDWPEIADLDEEFDTMATPVVIDGRHAIDRRDGIVYEGLTW</sequence>
<dbReference type="Gene3D" id="2.170.16.10">
    <property type="entry name" value="Hedgehog/Intein (Hint) domain"/>
    <property type="match status" value="2"/>
</dbReference>
<dbReference type="InterPro" id="IPR017476">
    <property type="entry name" value="UDP-Glc/GDP-Man"/>
</dbReference>
<keyword evidence="5" id="KW-0520">NAD</keyword>
<dbReference type="SMART" id="SM00306">
    <property type="entry name" value="HintN"/>
    <property type="match status" value="1"/>
</dbReference>
<dbReference type="GO" id="GO:0016616">
    <property type="term" value="F:oxidoreductase activity, acting on the CH-OH group of donors, NAD or NADP as acceptor"/>
    <property type="evidence" value="ECO:0007669"/>
    <property type="project" value="InterPro"/>
</dbReference>
<feature type="domain" description="DOD-type homing endonuclease" evidence="6">
    <location>
        <begin position="489"/>
        <end position="636"/>
    </location>
</feature>
<evidence type="ECO:0000256" key="3">
    <source>
        <dbReference type="ARBA" id="ARBA00023000"/>
    </source>
</evidence>
<dbReference type="InterPro" id="IPR008927">
    <property type="entry name" value="6-PGluconate_DH-like_C_sf"/>
</dbReference>
<dbReference type="Pfam" id="PF03720">
    <property type="entry name" value="UDPG_MGDP_dh_C"/>
    <property type="match status" value="1"/>
</dbReference>
<dbReference type="Gene3D" id="1.20.5.100">
    <property type="entry name" value="Cytochrome c1, transmembrane anchor, C-terminal"/>
    <property type="match status" value="1"/>
</dbReference>
<dbReference type="PROSITE" id="PS50818">
    <property type="entry name" value="INTEIN_C_TER"/>
    <property type="match status" value="1"/>
</dbReference>
<dbReference type="InterPro" id="IPR003586">
    <property type="entry name" value="Hint_dom_C"/>
</dbReference>
<keyword evidence="4" id="KW-0560">Oxidoreductase</keyword>
<dbReference type="Pfam" id="PF03721">
    <property type="entry name" value="UDPG_MGDP_dh_N"/>
    <property type="match status" value="1"/>
</dbReference>
<evidence type="ECO:0000256" key="2">
    <source>
        <dbReference type="ARBA" id="ARBA00022813"/>
    </source>
</evidence>
<dbReference type="InterPro" id="IPR006142">
    <property type="entry name" value="INTEIN"/>
</dbReference>
<dbReference type="NCBIfam" id="TIGR03026">
    <property type="entry name" value="NDP-sugDHase"/>
    <property type="match status" value="1"/>
</dbReference>
<dbReference type="InterPro" id="IPR036220">
    <property type="entry name" value="UDP-Glc/GDP-Man_DH_C_sf"/>
</dbReference>
<dbReference type="GO" id="GO:0051287">
    <property type="term" value="F:NAD binding"/>
    <property type="evidence" value="ECO:0007669"/>
    <property type="project" value="InterPro"/>
</dbReference>
<dbReference type="SUPFAM" id="SSF48179">
    <property type="entry name" value="6-phosphogluconate dehydrogenase C-terminal domain-like"/>
    <property type="match status" value="1"/>
</dbReference>
<keyword evidence="8" id="KW-1185">Reference proteome</keyword>
<keyword evidence="2" id="KW-0068">Autocatalytic cleavage</keyword>
<organism evidence="7 8">
    <name type="scientific">Halonotius pteroides</name>
    <dbReference type="NCBI Taxonomy" id="268735"/>
    <lineage>
        <taxon>Archaea</taxon>
        <taxon>Methanobacteriati</taxon>
        <taxon>Methanobacteriota</taxon>
        <taxon>Stenosarchaea group</taxon>
        <taxon>Halobacteria</taxon>
        <taxon>Halobacteriales</taxon>
        <taxon>Haloferacaceae</taxon>
        <taxon>Halonotius</taxon>
    </lineage>
</organism>
<dbReference type="NCBIfam" id="TIGR01443">
    <property type="entry name" value="intein_Cterm"/>
    <property type="match status" value="1"/>
</dbReference>